<dbReference type="RefSeq" id="WP_065169017.1">
    <property type="nucleotide sequence ID" value="NZ_FYAK01000003.1"/>
</dbReference>
<protein>
    <submittedName>
        <fullName evidence="2">Plasmid stabilization system protein</fullName>
    </submittedName>
</protein>
<evidence type="ECO:0000313" key="2">
    <source>
        <dbReference type="EMBL" id="SMY35552.1"/>
    </source>
</evidence>
<sequence>MSMIELVSTNTFENTMFALIDYFTQWNDENKVVERVEKLIEKFESTVLDNPKMYPICHDIREFFGMIEYRVFKSDGLKIVYRYDAVNNIVYVMLMLSDKQDMQKTLIDYCLVYK</sequence>
<evidence type="ECO:0000313" key="3">
    <source>
        <dbReference type="Proteomes" id="UP000195963"/>
    </source>
</evidence>
<dbReference type="AlphaFoldDB" id="A0A1Y6MGH0"/>
<keyword evidence="3" id="KW-1185">Reference proteome</keyword>
<gene>
    <name evidence="2" type="ORF">PMAL9190_01915</name>
</gene>
<dbReference type="Gene3D" id="3.30.2310.20">
    <property type="entry name" value="RelE-like"/>
    <property type="match status" value="1"/>
</dbReference>
<dbReference type="EMBL" id="FYAK01000003">
    <property type="protein sequence ID" value="SMY35552.1"/>
    <property type="molecule type" value="Genomic_DNA"/>
</dbReference>
<name>A0A1Y6MGH0_9GAMM</name>
<accession>A0A1Y6MGH0</accession>
<evidence type="ECO:0000256" key="1">
    <source>
        <dbReference type="ARBA" id="ARBA00022649"/>
    </source>
</evidence>
<organism evidence="2 3">
    <name type="scientific">Photobacterium malacitanum</name>
    <dbReference type="NCBI Taxonomy" id="2204294"/>
    <lineage>
        <taxon>Bacteria</taxon>
        <taxon>Pseudomonadati</taxon>
        <taxon>Pseudomonadota</taxon>
        <taxon>Gammaproteobacteria</taxon>
        <taxon>Vibrionales</taxon>
        <taxon>Vibrionaceae</taxon>
        <taxon>Photobacterium</taxon>
    </lineage>
</organism>
<reference evidence="3" key="1">
    <citation type="submission" date="2017-06" db="EMBL/GenBank/DDBJ databases">
        <authorList>
            <person name="Rodrigo-Torres L."/>
            <person name="Arahal R.D."/>
            <person name="Lucena T."/>
        </authorList>
    </citation>
    <scope>NUCLEOTIDE SEQUENCE [LARGE SCALE GENOMIC DNA]</scope>
    <source>
        <strain evidence="3">CECT 9190</strain>
    </source>
</reference>
<dbReference type="InterPro" id="IPR007712">
    <property type="entry name" value="RelE/ParE_toxin"/>
</dbReference>
<dbReference type="Pfam" id="PF05016">
    <property type="entry name" value="ParE_toxin"/>
    <property type="match status" value="1"/>
</dbReference>
<keyword evidence="1" id="KW-1277">Toxin-antitoxin system</keyword>
<dbReference type="InterPro" id="IPR035093">
    <property type="entry name" value="RelE/ParE_toxin_dom_sf"/>
</dbReference>
<dbReference type="Proteomes" id="UP000195963">
    <property type="component" value="Unassembled WGS sequence"/>
</dbReference>
<proteinExistence type="predicted"/>